<dbReference type="EMBL" id="JALBUF010000001">
    <property type="protein sequence ID" value="MCI0182347.1"/>
    <property type="molecule type" value="Genomic_DNA"/>
</dbReference>
<proteinExistence type="predicted"/>
<gene>
    <name evidence="2" type="ORF">MM817_00606</name>
</gene>
<evidence type="ECO:0000313" key="3">
    <source>
        <dbReference type="Proteomes" id="UP001139263"/>
    </source>
</evidence>
<protein>
    <recommendedName>
        <fullName evidence="1">DUF403 domain-containing protein</fullName>
    </recommendedName>
</protein>
<dbReference type="AlphaFoldDB" id="A0A9X1VAE5"/>
<sequence>MLSRIAESMYWMARYLERAENHARLLKVQKVNSLGLVEDMITNSGWDTILDINGYMNVFTHRFPERTPDNICTFMVSSIDNPNSVLSCIKQARENARAVQERLSSEIWEAFNEFYWDFLDFQRHTINMNDSLQDLFSFVRNYCFRIIGALHVCMPRSEEYDFFRLGLYLERAEQTSRILDVRYHLTVRTPGEQPLVDTHHWINILRSTYAYEAFLKRHQSRFTQDHVIEFLLLDAEFPRSIQYTITMVNQALNHLLQSEDHAKHPLLRTVGKIRLELQYTAVNELLNEGLHNYLLAFQARCFQIGDLINQSFFSQELTDYANNLPFAAQHKVYIRNTSTRIDE</sequence>
<evidence type="ECO:0000259" key="1">
    <source>
        <dbReference type="Pfam" id="PF04168"/>
    </source>
</evidence>
<dbReference type="InterPro" id="IPR007296">
    <property type="entry name" value="DUF403"/>
</dbReference>
<feature type="domain" description="DUF403" evidence="1">
    <location>
        <begin position="1"/>
        <end position="313"/>
    </location>
</feature>
<dbReference type="InterPro" id="IPR051680">
    <property type="entry name" value="ATP-dep_Glu-Cys_Ligase-2"/>
</dbReference>
<dbReference type="PANTHER" id="PTHR34595:SF7">
    <property type="entry name" value="SLL1039 PROTEIN"/>
    <property type="match status" value="1"/>
</dbReference>
<name>A0A9X1VAE5_9BACL</name>
<organism evidence="2 3">
    <name type="scientific">Sulfoacidibacillus ferrooxidans</name>
    <dbReference type="NCBI Taxonomy" id="2005001"/>
    <lineage>
        <taxon>Bacteria</taxon>
        <taxon>Bacillati</taxon>
        <taxon>Bacillota</taxon>
        <taxon>Bacilli</taxon>
        <taxon>Bacillales</taxon>
        <taxon>Alicyclobacillaceae</taxon>
        <taxon>Sulfoacidibacillus</taxon>
    </lineage>
</organism>
<reference evidence="2" key="1">
    <citation type="submission" date="2022-03" db="EMBL/GenBank/DDBJ databases">
        <title>Draft Genome Sequence of Firmicute Strain S0AB, a Heterotrophic Iron/Sulfur-Oxidizing Extreme Acidophile.</title>
        <authorList>
            <person name="Vergara E."/>
            <person name="Pakostova E."/>
            <person name="Johnson D.B."/>
            <person name="Holmes D.S."/>
        </authorList>
    </citation>
    <scope>NUCLEOTIDE SEQUENCE</scope>
    <source>
        <strain evidence="2">S0AB</strain>
    </source>
</reference>
<accession>A0A9X1VAE5</accession>
<dbReference type="RefSeq" id="WP_241711950.1">
    <property type="nucleotide sequence ID" value="NZ_JALBUF010000001.1"/>
</dbReference>
<keyword evidence="3" id="KW-1185">Reference proteome</keyword>
<comment type="caution">
    <text evidence="2">The sequence shown here is derived from an EMBL/GenBank/DDBJ whole genome shotgun (WGS) entry which is preliminary data.</text>
</comment>
<dbReference type="Pfam" id="PF04168">
    <property type="entry name" value="Alpha-E"/>
    <property type="match status" value="1"/>
</dbReference>
<dbReference type="PANTHER" id="PTHR34595">
    <property type="entry name" value="BLR5612 PROTEIN"/>
    <property type="match status" value="1"/>
</dbReference>
<dbReference type="Proteomes" id="UP001139263">
    <property type="component" value="Unassembled WGS sequence"/>
</dbReference>
<evidence type="ECO:0000313" key="2">
    <source>
        <dbReference type="EMBL" id="MCI0182347.1"/>
    </source>
</evidence>